<protein>
    <recommendedName>
        <fullName evidence="1">DUF6973 domain-containing protein</fullName>
    </recommendedName>
</protein>
<dbReference type="Proteomes" id="UP000663651">
    <property type="component" value="Chromosome"/>
</dbReference>
<name>A0ABX7Q5E5_9BACT</name>
<evidence type="ECO:0000313" key="3">
    <source>
        <dbReference type="Proteomes" id="UP000663651"/>
    </source>
</evidence>
<evidence type="ECO:0000313" key="2">
    <source>
        <dbReference type="EMBL" id="QSV46270.1"/>
    </source>
</evidence>
<dbReference type="EMBL" id="CP071382">
    <property type="protein sequence ID" value="QSV46270.1"/>
    <property type="molecule type" value="Genomic_DNA"/>
</dbReference>
<reference evidence="2 3" key="1">
    <citation type="submission" date="2021-03" db="EMBL/GenBank/DDBJ databases">
        <title>Geobacter metallireducens gen. nov. sp. nov., a microorganism capable of coupling the complete oxidation of organic compounds to the reduction of iron and other metals.</title>
        <authorList>
            <person name="Li Y."/>
        </authorList>
    </citation>
    <scope>NUCLEOTIDE SEQUENCE [LARGE SCALE GENOMIC DNA]</scope>
    <source>
        <strain evidence="2 3">Jerry-YX</strain>
    </source>
</reference>
<gene>
    <name evidence="2" type="ORF">JZM60_03045</name>
</gene>
<dbReference type="Pfam" id="PF22322">
    <property type="entry name" value="DUF6973"/>
    <property type="match status" value="1"/>
</dbReference>
<dbReference type="RefSeq" id="WP_207164054.1">
    <property type="nucleotide sequence ID" value="NZ_CP071382.1"/>
</dbReference>
<sequence>MSGYSQLTESEKNYVKRHPVNAYKIGECKNMAVAETRKRFGHNGRNDKSDAFRHCYWSALLAREIGYQQAIEFTTLHESQPGNDLKEKAMDLHNNRAGADIGRNGGADEMLALKCMEALKKGRLIHY</sequence>
<dbReference type="InterPro" id="IPR054246">
    <property type="entry name" value="DUF6973"/>
</dbReference>
<organism evidence="2 3">
    <name type="scientific">Geobacter benzoatilyticus</name>
    <dbReference type="NCBI Taxonomy" id="2815309"/>
    <lineage>
        <taxon>Bacteria</taxon>
        <taxon>Pseudomonadati</taxon>
        <taxon>Thermodesulfobacteriota</taxon>
        <taxon>Desulfuromonadia</taxon>
        <taxon>Geobacterales</taxon>
        <taxon>Geobacteraceae</taxon>
        <taxon>Geobacter</taxon>
    </lineage>
</organism>
<evidence type="ECO:0000259" key="1">
    <source>
        <dbReference type="Pfam" id="PF22322"/>
    </source>
</evidence>
<accession>A0ABX7Q5E5</accession>
<keyword evidence="3" id="KW-1185">Reference proteome</keyword>
<proteinExistence type="predicted"/>
<feature type="domain" description="DUF6973" evidence="1">
    <location>
        <begin position="14"/>
        <end position="122"/>
    </location>
</feature>